<evidence type="ECO:0000256" key="2">
    <source>
        <dbReference type="ARBA" id="ARBA00022801"/>
    </source>
</evidence>
<dbReference type="InterPro" id="IPR059176">
    <property type="entry name" value="UDP-X_N"/>
</dbReference>
<protein>
    <submittedName>
        <fullName evidence="3">NUDIX domain-containing protein</fullName>
    </submittedName>
</protein>
<dbReference type="Pfam" id="PF12535">
    <property type="entry name" value="Nudix_N"/>
    <property type="match status" value="1"/>
</dbReference>
<sequence>MVNFDELKRVRRILTIARTGLAYTKDTFDRERLREIEKISISLLAQISHYTIDEIKQQIILEPGYITPKIDVRVFIQNDQQKVLLVQDIKTKQWSLPGGFAEVGMSPIENAQREVLEETGVNAEIINLKGVFDTDQSKLGKQLTQYYKLIFEGKIIDEGTFKSNYETSDVCYFSLDQLPELSLPRTTAEQIFKISEMIKRNRVYIE</sequence>
<proteinExistence type="predicted"/>
<keyword evidence="2" id="KW-0378">Hydrolase</keyword>
<dbReference type="OMA" id="TLPGGWC"/>
<dbReference type="PANTHER" id="PTHR43046:SF16">
    <property type="entry name" value="ADP-RIBOSE PYROPHOSPHATASE YJHB-RELATED"/>
    <property type="match status" value="1"/>
</dbReference>
<dbReference type="Gene3D" id="3.90.79.10">
    <property type="entry name" value="Nucleoside Triphosphate Pyrophosphohydrolase"/>
    <property type="match status" value="1"/>
</dbReference>
<dbReference type="Proteomes" id="UP000516446">
    <property type="component" value="Chromosome"/>
</dbReference>
<evidence type="ECO:0000256" key="1">
    <source>
        <dbReference type="ARBA" id="ARBA00001946"/>
    </source>
</evidence>
<dbReference type="SUPFAM" id="SSF55811">
    <property type="entry name" value="Nudix"/>
    <property type="match status" value="1"/>
</dbReference>
<dbReference type="EMBL" id="CP043431">
    <property type="protein sequence ID" value="QNT64701.1"/>
    <property type="molecule type" value="Genomic_DNA"/>
</dbReference>
<accession>A0A7H1MML5</accession>
<dbReference type="GO" id="GO:0016787">
    <property type="term" value="F:hydrolase activity"/>
    <property type="evidence" value="ECO:0007669"/>
    <property type="project" value="UniProtKB-KW"/>
</dbReference>
<dbReference type="AlphaFoldDB" id="A0A7H1MML5"/>
<reference evidence="3 4" key="1">
    <citation type="submission" date="2019-08" db="EMBL/GenBank/DDBJ databases">
        <authorList>
            <person name="Chang H.C."/>
            <person name="Mun S.Y."/>
        </authorList>
    </citation>
    <scope>NUCLEOTIDE SEQUENCE [LARGE SCALE GENOMIC DNA]</scope>
    <source>
        <strain evidence="3 4">SK</strain>
    </source>
</reference>
<comment type="cofactor">
    <cofactor evidence="1">
        <name>Mg(2+)</name>
        <dbReference type="ChEBI" id="CHEBI:18420"/>
    </cofactor>
</comment>
<dbReference type="PANTHER" id="PTHR43046">
    <property type="entry name" value="GDP-MANNOSE MANNOSYL HYDROLASE"/>
    <property type="match status" value="1"/>
</dbReference>
<gene>
    <name evidence="3" type="ORF">FY536_05275</name>
</gene>
<evidence type="ECO:0000313" key="3">
    <source>
        <dbReference type="EMBL" id="QNT64701.1"/>
    </source>
</evidence>
<dbReference type="RefSeq" id="WP_006845040.1">
    <property type="nucleotide sequence ID" value="NZ_CP026847.1"/>
</dbReference>
<dbReference type="Gene3D" id="6.10.250.1120">
    <property type="match status" value="1"/>
</dbReference>
<organism evidence="3 4">
    <name type="scientific">Weissella koreensis</name>
    <dbReference type="NCBI Taxonomy" id="165096"/>
    <lineage>
        <taxon>Bacteria</taxon>
        <taxon>Bacillati</taxon>
        <taxon>Bacillota</taxon>
        <taxon>Bacilli</taxon>
        <taxon>Lactobacillales</taxon>
        <taxon>Lactobacillaceae</taxon>
        <taxon>Weissella</taxon>
    </lineage>
</organism>
<dbReference type="InterPro" id="IPR000086">
    <property type="entry name" value="NUDIX_hydrolase_dom"/>
</dbReference>
<dbReference type="PROSITE" id="PS51462">
    <property type="entry name" value="NUDIX"/>
    <property type="match status" value="1"/>
</dbReference>
<name>A0A7H1MML5_9LACO</name>
<keyword evidence="4" id="KW-1185">Reference proteome</keyword>
<dbReference type="CDD" id="cd18891">
    <property type="entry name" value="NUDIX_UDP-X_diphosphatase"/>
    <property type="match status" value="1"/>
</dbReference>
<dbReference type="Pfam" id="PF00293">
    <property type="entry name" value="NUDIX"/>
    <property type="match status" value="1"/>
</dbReference>
<evidence type="ECO:0000313" key="4">
    <source>
        <dbReference type="Proteomes" id="UP000516446"/>
    </source>
</evidence>
<dbReference type="InterPro" id="IPR015797">
    <property type="entry name" value="NUDIX_hydrolase-like_dom_sf"/>
</dbReference>